<protein>
    <submittedName>
        <fullName evidence="1">Uncharacterized protein</fullName>
    </submittedName>
</protein>
<comment type="caution">
    <text evidence="1">The sequence shown here is derived from an EMBL/GenBank/DDBJ whole genome shotgun (WGS) entry which is preliminary data.</text>
</comment>
<keyword evidence="2" id="KW-1185">Reference proteome</keyword>
<dbReference type="Proteomes" id="UP001365542">
    <property type="component" value="Unassembled WGS sequence"/>
</dbReference>
<organism evidence="1 2">
    <name type="scientific">Orbilia ellipsospora</name>
    <dbReference type="NCBI Taxonomy" id="2528407"/>
    <lineage>
        <taxon>Eukaryota</taxon>
        <taxon>Fungi</taxon>
        <taxon>Dikarya</taxon>
        <taxon>Ascomycota</taxon>
        <taxon>Pezizomycotina</taxon>
        <taxon>Orbiliomycetes</taxon>
        <taxon>Orbiliales</taxon>
        <taxon>Orbiliaceae</taxon>
        <taxon>Orbilia</taxon>
    </lineage>
</organism>
<sequence>MGEEAELLRMMNKIMRAEIDQIYWIPNDFERSDCRIIFKQPEGLPILIGHLVMLNVDRILRIIAAYGLTLIVHQIADLPYRDTEAKVITYTSEDVSANMYPRICGIAKYIGIRLDKVAFTGNQLRRFQELRELSPELSNVSVDWPSDQV</sequence>
<dbReference type="EMBL" id="JAVHJO010000003">
    <property type="protein sequence ID" value="KAK6541925.1"/>
    <property type="molecule type" value="Genomic_DNA"/>
</dbReference>
<evidence type="ECO:0000313" key="2">
    <source>
        <dbReference type="Proteomes" id="UP001365542"/>
    </source>
</evidence>
<accession>A0AAV9XIG9</accession>
<proteinExistence type="predicted"/>
<name>A0AAV9XIG9_9PEZI</name>
<evidence type="ECO:0000313" key="1">
    <source>
        <dbReference type="EMBL" id="KAK6541925.1"/>
    </source>
</evidence>
<reference evidence="1 2" key="1">
    <citation type="submission" date="2019-10" db="EMBL/GenBank/DDBJ databases">
        <authorList>
            <person name="Palmer J.M."/>
        </authorList>
    </citation>
    <scope>NUCLEOTIDE SEQUENCE [LARGE SCALE GENOMIC DNA]</scope>
    <source>
        <strain evidence="1 2">TWF694</strain>
    </source>
</reference>
<gene>
    <name evidence="1" type="ORF">TWF694_007700</name>
</gene>
<dbReference type="AlphaFoldDB" id="A0AAV9XIG9"/>